<protein>
    <submittedName>
        <fullName evidence="1">Uncharacterized protein</fullName>
    </submittedName>
</protein>
<keyword evidence="2" id="KW-1185">Reference proteome</keyword>
<comment type="caution">
    <text evidence="1">The sequence shown here is derived from an EMBL/GenBank/DDBJ whole genome shotgun (WGS) entry which is preliminary data.</text>
</comment>
<sequence>MRCADVCLEMHSAPHQWWLGYEWQHTTEQIEPSLKNETSTFESPPKHEHRFVFAELPERVAIKPALADRPVVCRPDVSVSLLPFQEVTLFVCLPLWLKIASTSSEQTLLDIPTVKVCDSWFGPNTREGVLSYASQVSEQLDVKPIANNKARAAIEVRIQNQSDQMLTLDKISVPAPNLSLYVDKQGQFWTQRITLVRRNLDDAILSLDDVISGGLPLSALELVCAAREDIGRSKITKAISALFG</sequence>
<proteinExistence type="predicted"/>
<name>A0ABN0TQC6_9GAMM</name>
<dbReference type="EMBL" id="BAAADG010000006">
    <property type="protein sequence ID" value="GAA0227517.1"/>
    <property type="molecule type" value="Genomic_DNA"/>
</dbReference>
<evidence type="ECO:0000313" key="1">
    <source>
        <dbReference type="EMBL" id="GAA0227517.1"/>
    </source>
</evidence>
<dbReference type="Proteomes" id="UP001501476">
    <property type="component" value="Unassembled WGS sequence"/>
</dbReference>
<reference evidence="1 2" key="1">
    <citation type="journal article" date="2019" name="Int. J. Syst. Evol. Microbiol.">
        <title>The Global Catalogue of Microorganisms (GCM) 10K type strain sequencing project: providing services to taxonomists for standard genome sequencing and annotation.</title>
        <authorList>
            <consortium name="The Broad Institute Genomics Platform"/>
            <consortium name="The Broad Institute Genome Sequencing Center for Infectious Disease"/>
            <person name="Wu L."/>
            <person name="Ma J."/>
        </authorList>
    </citation>
    <scope>NUCLEOTIDE SEQUENCE [LARGE SCALE GENOMIC DNA]</scope>
    <source>
        <strain evidence="1 2">JCM 6886</strain>
    </source>
</reference>
<evidence type="ECO:0000313" key="2">
    <source>
        <dbReference type="Proteomes" id="UP001501476"/>
    </source>
</evidence>
<gene>
    <name evidence="1" type="ORF">GCM10008964_18640</name>
</gene>
<organism evidence="1 2">
    <name type="scientific">Methylophaga marina</name>
    <dbReference type="NCBI Taxonomy" id="45495"/>
    <lineage>
        <taxon>Bacteria</taxon>
        <taxon>Pseudomonadati</taxon>
        <taxon>Pseudomonadota</taxon>
        <taxon>Gammaproteobacteria</taxon>
        <taxon>Thiotrichales</taxon>
        <taxon>Piscirickettsiaceae</taxon>
        <taxon>Methylophaga</taxon>
    </lineage>
</organism>
<accession>A0ABN0TQC6</accession>